<organism evidence="2 3">
    <name type="scientific">Dovyalis caffra</name>
    <dbReference type="NCBI Taxonomy" id="77055"/>
    <lineage>
        <taxon>Eukaryota</taxon>
        <taxon>Viridiplantae</taxon>
        <taxon>Streptophyta</taxon>
        <taxon>Embryophyta</taxon>
        <taxon>Tracheophyta</taxon>
        <taxon>Spermatophyta</taxon>
        <taxon>Magnoliopsida</taxon>
        <taxon>eudicotyledons</taxon>
        <taxon>Gunneridae</taxon>
        <taxon>Pentapetalae</taxon>
        <taxon>rosids</taxon>
        <taxon>fabids</taxon>
        <taxon>Malpighiales</taxon>
        <taxon>Salicaceae</taxon>
        <taxon>Flacourtieae</taxon>
        <taxon>Dovyalis</taxon>
    </lineage>
</organism>
<accession>A0AAV1RDZ9</accession>
<keyword evidence="1" id="KW-0812">Transmembrane</keyword>
<evidence type="ECO:0000313" key="3">
    <source>
        <dbReference type="Proteomes" id="UP001314170"/>
    </source>
</evidence>
<name>A0AAV1RDZ9_9ROSI</name>
<protein>
    <submittedName>
        <fullName evidence="2">Uncharacterized protein</fullName>
    </submittedName>
</protein>
<evidence type="ECO:0000313" key="2">
    <source>
        <dbReference type="EMBL" id="CAK7331636.1"/>
    </source>
</evidence>
<keyword evidence="3" id="KW-1185">Reference proteome</keyword>
<dbReference type="Proteomes" id="UP001314170">
    <property type="component" value="Unassembled WGS sequence"/>
</dbReference>
<evidence type="ECO:0000256" key="1">
    <source>
        <dbReference type="SAM" id="Phobius"/>
    </source>
</evidence>
<feature type="transmembrane region" description="Helical" evidence="1">
    <location>
        <begin position="7"/>
        <end position="28"/>
    </location>
</feature>
<sequence length="93" mass="10197">MPAFSKLYLFVYNSLQAFGWGVSLFAILNNFFSTHSLNGAYASAGDLIYNGSDGRTNEWTEPVDPVALPWPTDNGWSKGDCGIHRCTIKSTTS</sequence>
<reference evidence="2 3" key="1">
    <citation type="submission" date="2024-01" db="EMBL/GenBank/DDBJ databases">
        <authorList>
            <person name="Waweru B."/>
        </authorList>
    </citation>
    <scope>NUCLEOTIDE SEQUENCE [LARGE SCALE GENOMIC DNA]</scope>
</reference>
<dbReference type="EMBL" id="CAWUPB010000913">
    <property type="protein sequence ID" value="CAK7331636.1"/>
    <property type="molecule type" value="Genomic_DNA"/>
</dbReference>
<comment type="caution">
    <text evidence="2">The sequence shown here is derived from an EMBL/GenBank/DDBJ whole genome shotgun (WGS) entry which is preliminary data.</text>
</comment>
<proteinExistence type="predicted"/>
<keyword evidence="1" id="KW-0472">Membrane</keyword>
<gene>
    <name evidence="2" type="ORF">DCAF_LOCUS8573</name>
</gene>
<dbReference type="AlphaFoldDB" id="A0AAV1RDZ9"/>
<keyword evidence="1" id="KW-1133">Transmembrane helix</keyword>